<sequence length="136" mass="15376">MDPWAIIVTGGVGLAAGQVGAWLQGRRDAAADQRKQSAEIERLNLQLGDSREARAREREQRDLFEWRERRLDAYQRASAAYQAISKNSFRLSLTTNPEEIATAIFQIEAADEELEDQLEKNAPCFQPMLPGRARMT</sequence>
<evidence type="ECO:0000313" key="2">
    <source>
        <dbReference type="Proteomes" id="UP000755585"/>
    </source>
</evidence>
<dbReference type="EMBL" id="JAGINT010000002">
    <property type="protein sequence ID" value="MBP2354057.1"/>
    <property type="molecule type" value="Genomic_DNA"/>
</dbReference>
<name>A0ABS4UQZ5_9ACTN</name>
<keyword evidence="2" id="KW-1185">Reference proteome</keyword>
<dbReference type="RefSeq" id="WP_209696923.1">
    <property type="nucleotide sequence ID" value="NZ_BAAAVU010000001.1"/>
</dbReference>
<organism evidence="1 2">
    <name type="scientific">Kribbella aluminosa</name>
    <dbReference type="NCBI Taxonomy" id="416017"/>
    <lineage>
        <taxon>Bacteria</taxon>
        <taxon>Bacillati</taxon>
        <taxon>Actinomycetota</taxon>
        <taxon>Actinomycetes</taxon>
        <taxon>Propionibacteriales</taxon>
        <taxon>Kribbellaceae</taxon>
        <taxon>Kribbella</taxon>
    </lineage>
</organism>
<proteinExistence type="predicted"/>
<dbReference type="Proteomes" id="UP000755585">
    <property type="component" value="Unassembled WGS sequence"/>
</dbReference>
<evidence type="ECO:0000313" key="1">
    <source>
        <dbReference type="EMBL" id="MBP2354057.1"/>
    </source>
</evidence>
<reference evidence="1 2" key="1">
    <citation type="submission" date="2021-03" db="EMBL/GenBank/DDBJ databases">
        <title>Sequencing the genomes of 1000 actinobacteria strains.</title>
        <authorList>
            <person name="Klenk H.-P."/>
        </authorList>
    </citation>
    <scope>NUCLEOTIDE SEQUENCE [LARGE SCALE GENOMIC DNA]</scope>
    <source>
        <strain evidence="1 2">DSM 18824</strain>
    </source>
</reference>
<comment type="caution">
    <text evidence="1">The sequence shown here is derived from an EMBL/GenBank/DDBJ whole genome shotgun (WGS) entry which is preliminary data.</text>
</comment>
<gene>
    <name evidence="1" type="ORF">JOF29_005167</name>
</gene>
<accession>A0ABS4UQZ5</accession>
<protein>
    <submittedName>
        <fullName evidence="1">Uncharacterized protein</fullName>
    </submittedName>
</protein>